<proteinExistence type="predicted"/>
<dbReference type="RefSeq" id="WP_086898574.1">
    <property type="nucleotide sequence ID" value="NZ_JOOZ01000108.1"/>
</dbReference>
<sequence>MPTLTVNGRDVQVGDEFLRLSPEQQNATVDEIARSMGVSGNSSPPEAPGIANGIGRGFATGVPVIGGLLNKADAATNATLAPVLNGLFSPDQQLQGDWSQRYHQALAAQNGADQQFAQQHPVLNTGAQIAGGIGGGAMVPVLGSGYGLLARAAVGAAENSALGGLDAYARGGNAAHGALIGAGMGVGGAAVSHLGRSDLLGMLGRHLAGVGLGAAGGAASAGLEGADPLTGAMAGAMTGAAGEAASAAAKPLSAAARTFDKSAGENKTDRLFNARDVAAQKVAEAATLTNQELAARLKEYGKNATLMDVDPALAQAAGAIGTQSGRGQTFLRNVTDKREVQSGKRVSDLIAQTIGPRGDGDALLSALDAEKKAAAGPFYASSLPTPVQDSDELQAIMETPAFRSALSRANTLAGNEGRSLYTKKGHPDVSNMTIEDLHYIQRAMQDNIGEIKAGAGFKDNEASRSVAGVRQRLLAQMDAMSPDYQQARSIYSGSSRVRDAYDAGFGAFDNSTGVHHLTNEMMERQLAGYDNQAERQAYLLGARQRVSNIFGAARNNRQRAYTLFGIGNDNPEFENTAKLATLLAHVKPAANQEAALGAMQDDMRSRLGYTIASPEEEPITPDSVHGPDNPLVNEAGELVHPDSDEGKQIISKRIADAEADRQAKAEEFAKQKAAALEFTGPDKARGKSLADALISGLKAERQFGETRDEVSGNSKTARRIEGKKLIASPEVEIPNNLPSGVARIAAALVNAAAGRTMRRRADAVNYEIARIVAGNDTSFIPRSAAGRDPNPQPNEPTAQSVPVSKIDPITDALMRNPGIQERKIKQDALTQALLTAAITQSNIQGGYGPDRAASGDTSSGSEREDENPEDWIDVSGARPLPKKRN</sequence>
<organism evidence="2 3">
    <name type="scientific">Acetobacter senegalensis</name>
    <dbReference type="NCBI Taxonomy" id="446692"/>
    <lineage>
        <taxon>Bacteria</taxon>
        <taxon>Pseudomonadati</taxon>
        <taxon>Pseudomonadota</taxon>
        <taxon>Alphaproteobacteria</taxon>
        <taxon>Acetobacterales</taxon>
        <taxon>Acetobacteraceae</taxon>
        <taxon>Acetobacter</taxon>
    </lineage>
</organism>
<dbReference type="AlphaFoldDB" id="A0A252EEG3"/>
<evidence type="ECO:0000256" key="1">
    <source>
        <dbReference type="SAM" id="MobiDB-lite"/>
    </source>
</evidence>
<accession>A0A252EEG3</accession>
<gene>
    <name evidence="2" type="ORF">HK16_01110</name>
</gene>
<name>A0A252EEG3_9PROT</name>
<evidence type="ECO:0000313" key="2">
    <source>
        <dbReference type="EMBL" id="OUL64870.1"/>
    </source>
</evidence>
<reference evidence="2 3" key="1">
    <citation type="submission" date="2014-06" db="EMBL/GenBank/DDBJ databases">
        <authorList>
            <person name="Ju J."/>
            <person name="Zhang J."/>
        </authorList>
    </citation>
    <scope>NUCLEOTIDE SEQUENCE [LARGE SCALE GENOMIC DNA]</scope>
    <source>
        <strain evidence="2">DmL_050</strain>
    </source>
</reference>
<feature type="compositionally biased region" description="Acidic residues" evidence="1">
    <location>
        <begin position="863"/>
        <end position="872"/>
    </location>
</feature>
<dbReference type="EMBL" id="JOOZ01000108">
    <property type="protein sequence ID" value="OUL64870.1"/>
    <property type="molecule type" value="Genomic_DNA"/>
</dbReference>
<protein>
    <submittedName>
        <fullName evidence="2">Uncharacterized protein</fullName>
    </submittedName>
</protein>
<dbReference type="Proteomes" id="UP000195072">
    <property type="component" value="Unassembled WGS sequence"/>
</dbReference>
<evidence type="ECO:0000313" key="3">
    <source>
        <dbReference type="Proteomes" id="UP000195072"/>
    </source>
</evidence>
<comment type="caution">
    <text evidence="2">The sequence shown here is derived from an EMBL/GenBank/DDBJ whole genome shotgun (WGS) entry which is preliminary data.</text>
</comment>
<feature type="region of interest" description="Disordered" evidence="1">
    <location>
        <begin position="840"/>
        <end position="885"/>
    </location>
</feature>
<feature type="region of interest" description="Disordered" evidence="1">
    <location>
        <begin position="779"/>
        <end position="806"/>
    </location>
</feature>